<proteinExistence type="predicted"/>
<dbReference type="OrthoDB" id="7872144at2"/>
<reference evidence="1 2" key="1">
    <citation type="submission" date="2020-08" db="EMBL/GenBank/DDBJ databases">
        <title>Genome sequence of Rhodobacteraceae bacterium Lw-13e.</title>
        <authorList>
            <person name="Poehlein A."/>
            <person name="Wolter L."/>
            <person name="Daniel R."/>
            <person name="Brinkhoff T."/>
        </authorList>
    </citation>
    <scope>NUCLEOTIDE SEQUENCE [LARGE SCALE GENOMIC DNA]</scope>
    <source>
        <strain evidence="1 2">Lw-13e</strain>
    </source>
</reference>
<organism evidence="1 2">
    <name type="scientific">Pseudooceanicola algae</name>
    <dbReference type="NCBI Taxonomy" id="1537215"/>
    <lineage>
        <taxon>Bacteria</taxon>
        <taxon>Pseudomonadati</taxon>
        <taxon>Pseudomonadota</taxon>
        <taxon>Alphaproteobacteria</taxon>
        <taxon>Rhodobacterales</taxon>
        <taxon>Paracoccaceae</taxon>
        <taxon>Pseudooceanicola</taxon>
    </lineage>
</organism>
<dbReference type="AlphaFoldDB" id="A0A418SEZ0"/>
<dbReference type="EMBL" id="CP060436">
    <property type="protein sequence ID" value="QPM89048.1"/>
    <property type="molecule type" value="Genomic_DNA"/>
</dbReference>
<sequence length="208" mass="22621">MRRALSLGLVLPALLPLSAQAQSFYCPTATDLETGIALITRDADYETIEVFQRVSNDVTSYWVMEDATPSYFELIGKGIFTLSNSYLEGGPGESEIYVYPVPTDGLPVVISGLSWSTEVDIFSPTGSSTTRMEVSVGPVQDLDIGPCRYSAMPVRIETVPAEGESSYTTYLYAHDPGISVISESGSGDTSHMIDLPTEIIALRKRFEN</sequence>
<dbReference type="RefSeq" id="WP_119839794.1">
    <property type="nucleotide sequence ID" value="NZ_CP060436.1"/>
</dbReference>
<evidence type="ECO:0000313" key="2">
    <source>
        <dbReference type="Proteomes" id="UP000283786"/>
    </source>
</evidence>
<name>A0A418SEZ0_9RHOB</name>
<protein>
    <submittedName>
        <fullName evidence="1">Uncharacterized protein</fullName>
    </submittedName>
</protein>
<dbReference type="KEGG" id="palw:PSAL_002570"/>
<dbReference type="Proteomes" id="UP000283786">
    <property type="component" value="Chromosome"/>
</dbReference>
<keyword evidence="2" id="KW-1185">Reference proteome</keyword>
<evidence type="ECO:0000313" key="1">
    <source>
        <dbReference type="EMBL" id="QPM89048.1"/>
    </source>
</evidence>
<gene>
    <name evidence="1" type="ORF">PSAL_002570</name>
</gene>
<accession>A0A418SEZ0</accession>